<protein>
    <submittedName>
        <fullName evidence="3">RHS repeat-associated core domain-containing protein</fullName>
    </submittedName>
</protein>
<keyword evidence="1" id="KW-0732">Signal</keyword>
<dbReference type="PANTHER" id="PTHR32305:SF15">
    <property type="entry name" value="PROTEIN RHSA-RELATED"/>
    <property type="match status" value="1"/>
</dbReference>
<dbReference type="Gene3D" id="2.180.10.10">
    <property type="entry name" value="RHS repeat-associated core"/>
    <property type="match status" value="1"/>
</dbReference>
<reference evidence="3" key="1">
    <citation type="submission" date="2022-10" db="EMBL/GenBank/DDBJ databases">
        <title>Chryseobacterium babae sp. nov. isolated from the gut of the beetle Oryctes rhinoceros, and Chryseobacterium kimseyorum sp. nov., isolated from a stick insect rearing cage.</title>
        <authorList>
            <person name="Shelomi M."/>
            <person name="Han C.-J."/>
            <person name="Chen W.-M."/>
            <person name="Chen H.-K."/>
            <person name="Liaw S.-J."/>
            <person name="Muhle E."/>
            <person name="Clermont D."/>
        </authorList>
    </citation>
    <scope>NUCLEOTIDE SEQUENCE</scope>
    <source>
        <strain evidence="3">WLa1L2M3</strain>
    </source>
</reference>
<dbReference type="InterPro" id="IPR045619">
    <property type="entry name" value="DUF6443"/>
</dbReference>
<evidence type="ECO:0000313" key="3">
    <source>
        <dbReference type="EMBL" id="MCW3160453.1"/>
    </source>
</evidence>
<comment type="caution">
    <text evidence="3">The sequence shown here is derived from an EMBL/GenBank/DDBJ whole genome shotgun (WGS) entry which is preliminary data.</text>
</comment>
<feature type="domain" description="DUF6443" evidence="2">
    <location>
        <begin position="34"/>
        <end position="151"/>
    </location>
</feature>
<sequence>MKKILIPLGALLFSGMAEAQLSPTENYVYSKTYLDYNGTTPTKTSETVQYFDGLGRPKQVVNVKASPTGKDVVTHIEYDQFGRQVKDYLPIPQSGTLNGAIVPNPLGNASSVYGGEKIFAEKVLENSPLDRIQQQIQVGNDWTNKPVKFDYDANITEDYVRKYETSTTWVEGRTETSVQLLQYFSPNQLYKNTVTDEDGNKTIEFKNGKGQVLLVRKVLNSTENADTYYVYNEYDQLAFVIPPLASAPSVEASTVENLYYQYRYDGKNRLVEKKLPGKGWEYMVYDKADRLILTQDANLEVQGKWLMTKYDTFGRVVYTSIISGGSRTNMQSQAGNLVIVESRHNSGFTQDGMQVQYTNNYFSSLEKILTVNYYDTYPSYGFNPTFPTTIQGQTVLTESVDAQGLSTKSLPVMSLVKNIEDDNWTKNYSYYDTKGRVIGTHSINHLGGYTKTESQLDFSGLAKQTKTYHKRLNTDTERIITETFSYDNQNRLLVHKHQVDSNPEEILAQNEYNELSQLKNKKVGGTNTASPLQSIDYQYNIRGWMTKINDPSNLNGKLFGYEMRYNNPVSGLYPGKFNGNISEIDWKAATDGQRRRYNYLYDSLNRLQHAIYLKPDASVVVTSAYNEWVQYDLNGNITRLDRYGGIDGNGPIQIDQLYYTYSGNRLNSVTDASQNYQGYPDTSGITIPYDSNGNMISHEDKGILQIDYNHLNLPKYIKFNDYIDRKGGKQYVNTTYNYRADGTKITKNYTYRDWIIVNSLRTKTIEYLEGFQYESSSGGSGSFSAMLQFVPTSEGYFDFVKNKYIYNYVDHLGNVRLSYLNNGNGAEVLEENNYYPFGLKHEGYNALAGNSSYQHKYNGKELQETGMYDYGARFYMPDLGRWGVVDPLAEKYRRHSTYTYAVNNPIRFIDPDGRQVMDPIYGKAGTFSNRLKLIGDDGKNTGAAYIVTGSVRKNVEAATKKGETYKGDLSESSNVVRIPTGNRLGAVVQSVEETRKSGRENGGFAYKGDEKVIRSDQGPAAKQKMENGKVVTEASMNPFRVGRQNVRPDNLSNLEILWHTHPNVTLNELSQLPVDLGFSTPSDADKSFQRGLQEDGYTGNSFVIGTKTNDVTYYNSRSTIVTVNYNDLVVAGVATTVNYVMSLIK</sequence>
<dbReference type="NCBIfam" id="TIGR03696">
    <property type="entry name" value="Rhs_assc_core"/>
    <property type="match status" value="1"/>
</dbReference>
<dbReference type="InterPro" id="IPR022385">
    <property type="entry name" value="Rhs_assc_core"/>
</dbReference>
<dbReference type="RefSeq" id="WP_264742411.1">
    <property type="nucleotide sequence ID" value="NZ_JAPDHV010000002.1"/>
</dbReference>
<evidence type="ECO:0000313" key="4">
    <source>
        <dbReference type="Proteomes" id="UP001163719"/>
    </source>
</evidence>
<feature type="chain" id="PRO_5047136699" evidence="1">
    <location>
        <begin position="20"/>
        <end position="1145"/>
    </location>
</feature>
<dbReference type="PANTHER" id="PTHR32305">
    <property type="match status" value="1"/>
</dbReference>
<evidence type="ECO:0000256" key="1">
    <source>
        <dbReference type="SAM" id="SignalP"/>
    </source>
</evidence>
<dbReference type="Pfam" id="PF20041">
    <property type="entry name" value="DUF6443"/>
    <property type="match status" value="1"/>
</dbReference>
<name>A0ABT3HLB4_9FLAO</name>
<dbReference type="EMBL" id="JAPDHV010000002">
    <property type="protein sequence ID" value="MCW3160453.1"/>
    <property type="molecule type" value="Genomic_DNA"/>
</dbReference>
<dbReference type="InterPro" id="IPR050708">
    <property type="entry name" value="T6SS_VgrG/RHS"/>
</dbReference>
<accession>A0ABT3HLB4</accession>
<evidence type="ECO:0000259" key="2">
    <source>
        <dbReference type="Pfam" id="PF20041"/>
    </source>
</evidence>
<gene>
    <name evidence="3" type="ORF">OH806_04145</name>
</gene>
<proteinExistence type="predicted"/>
<dbReference type="Proteomes" id="UP001163719">
    <property type="component" value="Unassembled WGS sequence"/>
</dbReference>
<feature type="signal peptide" evidence="1">
    <location>
        <begin position="1"/>
        <end position="19"/>
    </location>
</feature>
<keyword evidence="4" id="KW-1185">Reference proteome</keyword>
<organism evidence="3 4">
    <name type="scientific">Chryseobacterium oryctis</name>
    <dbReference type="NCBI Taxonomy" id="2952618"/>
    <lineage>
        <taxon>Bacteria</taxon>
        <taxon>Pseudomonadati</taxon>
        <taxon>Bacteroidota</taxon>
        <taxon>Flavobacteriia</taxon>
        <taxon>Flavobacteriales</taxon>
        <taxon>Weeksellaceae</taxon>
        <taxon>Chryseobacterium group</taxon>
        <taxon>Chryseobacterium</taxon>
    </lineage>
</organism>